<sequence length="199" mass="21482">MLPEKLSEGLLVKLGSLPPPLLFPPPPPPPLPPPPLRFSSALRGDKIACASVFSDVSGSRRASAFASGIETPLTVAMPMNAYATNCENFMVKMAVRVCDTGARYSDMLMRDVSRVRLSLRKGVFGAVFESMETVLEAADFNVVPVSTSSSNDPPGRVVGDSAQNIWKGHRRKWGNASPLATIIQPGFQPCLYPMRAQHT</sequence>
<dbReference type="SUPFAM" id="SSF101447">
    <property type="entry name" value="Formin homology 2 domain (FH2 domain)"/>
    <property type="match status" value="1"/>
</dbReference>
<dbReference type="AlphaFoldDB" id="A0A6A6YX08"/>
<protein>
    <submittedName>
        <fullName evidence="1 3">Uncharacterized protein</fullName>
    </submittedName>
</protein>
<dbReference type="GeneID" id="54454522"/>
<evidence type="ECO:0000313" key="2">
    <source>
        <dbReference type="Proteomes" id="UP000504636"/>
    </source>
</evidence>
<proteinExistence type="predicted"/>
<evidence type="ECO:0000313" key="1">
    <source>
        <dbReference type="EMBL" id="KAF2812933.1"/>
    </source>
</evidence>
<accession>A0A6A6YX08</accession>
<organism evidence="1">
    <name type="scientific">Mytilinidion resinicola</name>
    <dbReference type="NCBI Taxonomy" id="574789"/>
    <lineage>
        <taxon>Eukaryota</taxon>
        <taxon>Fungi</taxon>
        <taxon>Dikarya</taxon>
        <taxon>Ascomycota</taxon>
        <taxon>Pezizomycotina</taxon>
        <taxon>Dothideomycetes</taxon>
        <taxon>Pleosporomycetidae</taxon>
        <taxon>Mytilinidiales</taxon>
        <taxon>Mytilinidiaceae</taxon>
        <taxon>Mytilinidion</taxon>
    </lineage>
</organism>
<name>A0A6A6YX08_9PEZI</name>
<reference evidence="3" key="2">
    <citation type="submission" date="2020-04" db="EMBL/GenBank/DDBJ databases">
        <authorList>
            <consortium name="NCBI Genome Project"/>
        </authorList>
    </citation>
    <scope>NUCLEOTIDE SEQUENCE</scope>
    <source>
        <strain evidence="3">CBS 304.34</strain>
    </source>
</reference>
<dbReference type="EMBL" id="MU003696">
    <property type="protein sequence ID" value="KAF2812933.1"/>
    <property type="molecule type" value="Genomic_DNA"/>
</dbReference>
<keyword evidence="2" id="KW-1185">Reference proteome</keyword>
<dbReference type="RefSeq" id="XP_033579897.1">
    <property type="nucleotide sequence ID" value="XM_033713629.1"/>
</dbReference>
<reference evidence="1 3" key="1">
    <citation type="journal article" date="2020" name="Stud. Mycol.">
        <title>101 Dothideomycetes genomes: a test case for predicting lifestyles and emergence of pathogens.</title>
        <authorList>
            <person name="Haridas S."/>
            <person name="Albert R."/>
            <person name="Binder M."/>
            <person name="Bloem J."/>
            <person name="Labutti K."/>
            <person name="Salamov A."/>
            <person name="Andreopoulos B."/>
            <person name="Baker S."/>
            <person name="Barry K."/>
            <person name="Bills G."/>
            <person name="Bluhm B."/>
            <person name="Cannon C."/>
            <person name="Castanera R."/>
            <person name="Culley D."/>
            <person name="Daum C."/>
            <person name="Ezra D."/>
            <person name="Gonzalez J."/>
            <person name="Henrissat B."/>
            <person name="Kuo A."/>
            <person name="Liang C."/>
            <person name="Lipzen A."/>
            <person name="Lutzoni F."/>
            <person name="Magnuson J."/>
            <person name="Mondo S."/>
            <person name="Nolan M."/>
            <person name="Ohm R."/>
            <person name="Pangilinan J."/>
            <person name="Park H.-J."/>
            <person name="Ramirez L."/>
            <person name="Alfaro M."/>
            <person name="Sun H."/>
            <person name="Tritt A."/>
            <person name="Yoshinaga Y."/>
            <person name="Zwiers L.-H."/>
            <person name="Turgeon B."/>
            <person name="Goodwin S."/>
            <person name="Spatafora J."/>
            <person name="Crous P."/>
            <person name="Grigoriev I."/>
        </authorList>
    </citation>
    <scope>NUCLEOTIDE SEQUENCE</scope>
    <source>
        <strain evidence="1 3">CBS 304.34</strain>
    </source>
</reference>
<gene>
    <name evidence="1 3" type="ORF">BDZ99DRAFT_244954</name>
</gene>
<reference evidence="3" key="3">
    <citation type="submission" date="2025-04" db="UniProtKB">
        <authorList>
            <consortium name="RefSeq"/>
        </authorList>
    </citation>
    <scope>IDENTIFICATION</scope>
    <source>
        <strain evidence="3">CBS 304.34</strain>
    </source>
</reference>
<evidence type="ECO:0000313" key="3">
    <source>
        <dbReference type="RefSeq" id="XP_033579897.1"/>
    </source>
</evidence>
<dbReference type="Proteomes" id="UP000504636">
    <property type="component" value="Unplaced"/>
</dbReference>